<dbReference type="SUPFAM" id="SSF53474">
    <property type="entry name" value="alpha/beta-Hydrolases"/>
    <property type="match status" value="1"/>
</dbReference>
<dbReference type="Proteomes" id="UP000241290">
    <property type="component" value="Genome"/>
</dbReference>
<reference evidence="2" key="1">
    <citation type="submission" date="2018-02" db="EMBL/GenBank/DDBJ databases">
        <authorList>
            <person name="Cohen D.B."/>
            <person name="Kent A.D."/>
        </authorList>
    </citation>
    <scope>NUCLEOTIDE SEQUENCE [LARGE SCALE GENOMIC DNA]</scope>
</reference>
<evidence type="ECO:0000313" key="2">
    <source>
        <dbReference type="Proteomes" id="UP000241290"/>
    </source>
</evidence>
<organism evidence="1 2">
    <name type="scientific">Rhodococcus phage Finch</name>
    <dbReference type="NCBI Taxonomy" id="2094144"/>
    <lineage>
        <taxon>Viruses</taxon>
        <taxon>Duplodnaviria</taxon>
        <taxon>Heunggongvirae</taxon>
        <taxon>Uroviricota</taxon>
        <taxon>Caudoviricetes</taxon>
        <taxon>Finchvirus</taxon>
        <taxon>Finchvirus finch</taxon>
    </lineage>
</organism>
<dbReference type="InterPro" id="IPR029058">
    <property type="entry name" value="AB_hydrolase_fold"/>
</dbReference>
<gene>
    <name evidence="1" type="primary">202</name>
    <name evidence="1" type="ORF">SEA_FINCH_202</name>
</gene>
<sequence>MTTKDVHFFYVPGTGESYQDDTRTEIDPVSMGYKLAQQFGERVETHWVGYDSTIGVAGGSWNGASHYASRNIGKAALLAQARATTGYLIFSGYSQGAGVVFEVQQELHRGMHPDLWDRVIGFVQIANPYRTNSANDTRNKVTITPMNQSASATPGWGVANRYGSSLPGKIPEFELVITDDMICNAKSDSLLREVADMIDFWSFGASFQAWKSKMIRDLLSTDWIAVLAASADIQTLIARVVNVGNELEGYLISGKHVGYGNPTDFPMPLPRGGSGTMTQYMGQMVDDMIPDLITMIPSRGPNPPVVAVEDFATNAPGWKGFHGGNLIKATTSGNRAGIVDSGSTTNPHGIFDVAFPSAQKGKVTITLGDVLISGQQLDAGTNGSAFYVRLRTTPTFGEGTCVEFRVRASGQVTCFSLNGTTATQREQKSGTFTFGHRLSFDYDGNVYTVKNETTGVVILQWTDTGHVVNETNTNWGATQTSNRPFAQPQWSSYTFDQIVMTDTTITV</sequence>
<dbReference type="KEGG" id="vg:64766455"/>
<dbReference type="RefSeq" id="YP_010059224.1">
    <property type="nucleotide sequence ID" value="NC_054724.1"/>
</dbReference>
<keyword evidence="2" id="KW-1185">Reference proteome</keyword>
<dbReference type="Gene3D" id="3.40.50.1820">
    <property type="entry name" value="alpha/beta hydrolase"/>
    <property type="match status" value="1"/>
</dbReference>
<proteinExistence type="predicted"/>
<accession>A0A2P1JXS9</accession>
<dbReference type="EMBL" id="MG962366">
    <property type="protein sequence ID" value="AVO25125.1"/>
    <property type="molecule type" value="Genomic_DNA"/>
</dbReference>
<evidence type="ECO:0000313" key="1">
    <source>
        <dbReference type="EMBL" id="AVO25125.1"/>
    </source>
</evidence>
<protein>
    <submittedName>
        <fullName evidence="1">Lysin B</fullName>
    </submittedName>
</protein>
<dbReference type="GeneID" id="64766455"/>
<name>A0A2P1JXS9_9CAUD</name>